<comment type="similarity">
    <text evidence="1">Belongs to the class IV-like SAM-binding methyltransferase superfamily. RNA methyltransferase TrmH family.</text>
</comment>
<dbReference type="InterPro" id="IPR001537">
    <property type="entry name" value="SpoU_MeTrfase"/>
</dbReference>
<dbReference type="GO" id="GO:0003723">
    <property type="term" value="F:RNA binding"/>
    <property type="evidence" value="ECO:0007669"/>
    <property type="project" value="InterPro"/>
</dbReference>
<protein>
    <submittedName>
        <fullName evidence="8">Uncharacterized tRNA/rRNA methyltransferase AF_2399</fullName>
    </submittedName>
</protein>
<keyword evidence="9" id="KW-1185">Reference proteome</keyword>
<keyword evidence="3" id="KW-0808">Transferase</keyword>
<dbReference type="InterPro" id="IPR004384">
    <property type="entry name" value="RNA_MeTrfase_TrmJ/LasT"/>
</dbReference>
<reference evidence="7" key="2">
    <citation type="submission" date="2024-04" db="EMBL/GenBank/DDBJ databases">
        <authorList>
            <person name="Chen Y."/>
            <person name="Shah S."/>
            <person name="Dougan E. K."/>
            <person name="Thang M."/>
            <person name="Chan C."/>
        </authorList>
    </citation>
    <scope>NUCLEOTIDE SEQUENCE [LARGE SCALE GENOMIC DNA]</scope>
</reference>
<dbReference type="Pfam" id="PF00588">
    <property type="entry name" value="SpoU_methylase"/>
    <property type="match status" value="1"/>
</dbReference>
<gene>
    <name evidence="6" type="ORF">C1SCF055_LOCUS43723</name>
</gene>
<evidence type="ECO:0000256" key="3">
    <source>
        <dbReference type="ARBA" id="ARBA00022679"/>
    </source>
</evidence>
<dbReference type="EMBL" id="CAMXCT030006736">
    <property type="protein sequence ID" value="CAL4806521.1"/>
    <property type="molecule type" value="Genomic_DNA"/>
</dbReference>
<reference evidence="6" key="1">
    <citation type="submission" date="2022-10" db="EMBL/GenBank/DDBJ databases">
        <authorList>
            <person name="Chen Y."/>
            <person name="Dougan E. K."/>
            <person name="Chan C."/>
            <person name="Rhodes N."/>
            <person name="Thang M."/>
        </authorList>
    </citation>
    <scope>NUCLEOTIDE SEQUENCE</scope>
</reference>
<dbReference type="AlphaFoldDB" id="A0A9P1M4L9"/>
<dbReference type="InterPro" id="IPR029026">
    <property type="entry name" value="tRNA_m1G_MTases_N"/>
</dbReference>
<evidence type="ECO:0000256" key="4">
    <source>
        <dbReference type="ARBA" id="ARBA00022691"/>
    </source>
</evidence>
<dbReference type="PANTHER" id="PTHR42786:SF6">
    <property type="entry name" value="TRNA_RRNA METHYLTRANSFERASE SPOU TYPE DOMAIN-CONTAINING PROTEIN"/>
    <property type="match status" value="1"/>
</dbReference>
<dbReference type="GO" id="GO:0005829">
    <property type="term" value="C:cytosol"/>
    <property type="evidence" value="ECO:0007669"/>
    <property type="project" value="TreeGrafter"/>
</dbReference>
<dbReference type="OrthoDB" id="241340at2759"/>
<accession>A0A9P1M4L9</accession>
<dbReference type="EMBL" id="CAMXCT010006736">
    <property type="protein sequence ID" value="CAI4019209.1"/>
    <property type="molecule type" value="Genomic_DNA"/>
</dbReference>
<evidence type="ECO:0000256" key="2">
    <source>
        <dbReference type="ARBA" id="ARBA00022603"/>
    </source>
</evidence>
<comment type="caution">
    <text evidence="6">The sequence shown here is derived from an EMBL/GenBank/DDBJ whole genome shotgun (WGS) entry which is preliminary data.</text>
</comment>
<dbReference type="InterPro" id="IPR029028">
    <property type="entry name" value="Alpha/beta_knot_MTases"/>
</dbReference>
<dbReference type="SUPFAM" id="SSF75217">
    <property type="entry name" value="alpha/beta knot"/>
    <property type="match status" value="1"/>
</dbReference>
<proteinExistence type="inferred from homology"/>
<evidence type="ECO:0000256" key="1">
    <source>
        <dbReference type="ARBA" id="ARBA00007228"/>
    </source>
</evidence>
<dbReference type="GO" id="GO:0002128">
    <property type="term" value="P:tRNA nucleoside ribose methylation"/>
    <property type="evidence" value="ECO:0007669"/>
    <property type="project" value="TreeGrafter"/>
</dbReference>
<keyword evidence="4" id="KW-0949">S-adenosyl-L-methionine</keyword>
<evidence type="ECO:0000259" key="5">
    <source>
        <dbReference type="Pfam" id="PF00588"/>
    </source>
</evidence>
<dbReference type="Gene3D" id="3.40.1280.10">
    <property type="match status" value="1"/>
</dbReference>
<feature type="domain" description="tRNA/rRNA methyltransferase SpoU type" evidence="5">
    <location>
        <begin position="48"/>
        <end position="198"/>
    </location>
</feature>
<evidence type="ECO:0000313" key="9">
    <source>
        <dbReference type="Proteomes" id="UP001152797"/>
    </source>
</evidence>
<dbReference type="GO" id="GO:0008173">
    <property type="term" value="F:RNA methyltransferase activity"/>
    <property type="evidence" value="ECO:0007669"/>
    <property type="project" value="InterPro"/>
</dbReference>
<keyword evidence="2 8" id="KW-0489">Methyltransferase</keyword>
<organism evidence="6">
    <name type="scientific">Cladocopium goreaui</name>
    <dbReference type="NCBI Taxonomy" id="2562237"/>
    <lineage>
        <taxon>Eukaryota</taxon>
        <taxon>Sar</taxon>
        <taxon>Alveolata</taxon>
        <taxon>Dinophyceae</taxon>
        <taxon>Suessiales</taxon>
        <taxon>Symbiodiniaceae</taxon>
        <taxon>Cladocopium</taxon>
    </lineage>
</organism>
<dbReference type="Proteomes" id="UP001152797">
    <property type="component" value="Unassembled WGS sequence"/>
</dbReference>
<dbReference type="EMBL" id="CAMXCT020006736">
    <property type="protein sequence ID" value="CAL1172584.1"/>
    <property type="molecule type" value="Genomic_DNA"/>
</dbReference>
<dbReference type="PANTHER" id="PTHR42786">
    <property type="entry name" value="TRNA/RRNA METHYLTRANSFERASE"/>
    <property type="match status" value="1"/>
</dbReference>
<evidence type="ECO:0000313" key="6">
    <source>
        <dbReference type="EMBL" id="CAI4019209.1"/>
    </source>
</evidence>
<evidence type="ECO:0000313" key="7">
    <source>
        <dbReference type="EMBL" id="CAL1172584.1"/>
    </source>
</evidence>
<sequence>MRRLANSPSRSSREWARLVRDAAPVRIFTGVEELLRELDEAKVPSPSVVLLHHVRFAHNVGAALRCAQLLGAQGTVLLGGVAEQASRFEEALRISMAQRHQWRLRVAATATPATMQVLDAFKRYNYTRICVETDTAGLSSPPTSLQQANLCGAAAFVFGAEDVGVPFEVAESCDELISIPTLGKGSLNISHAVALVLYERQRQLMAADGRYTEEGIETLSRLVKRVLARMEVCLHDLSVTVTTKPCLLRGRLSSAARRVTP</sequence>
<evidence type="ECO:0000313" key="8">
    <source>
        <dbReference type="EMBL" id="CAL4806521.1"/>
    </source>
</evidence>
<name>A0A9P1M4L9_9DINO</name>